<dbReference type="Pfam" id="PF14497">
    <property type="entry name" value="GST_C_3"/>
    <property type="match status" value="1"/>
</dbReference>
<dbReference type="SFLD" id="SFLDS00019">
    <property type="entry name" value="Glutathione_Transferase_(cytos"/>
    <property type="match status" value="1"/>
</dbReference>
<dbReference type="SFLD" id="SFLDG01205">
    <property type="entry name" value="AMPS.1"/>
    <property type="match status" value="1"/>
</dbReference>
<dbReference type="InterPro" id="IPR050213">
    <property type="entry name" value="GST_superfamily"/>
</dbReference>
<dbReference type="SUPFAM" id="SSF47616">
    <property type="entry name" value="GST C-terminal domain-like"/>
    <property type="match status" value="1"/>
</dbReference>
<dbReference type="CDD" id="cd03192">
    <property type="entry name" value="GST_C_Sigma_like"/>
    <property type="match status" value="1"/>
</dbReference>
<evidence type="ECO:0000256" key="3">
    <source>
        <dbReference type="ARBA" id="ARBA00022679"/>
    </source>
</evidence>
<evidence type="ECO:0000256" key="1">
    <source>
        <dbReference type="ARBA" id="ARBA00011738"/>
    </source>
</evidence>
<dbReference type="FunFam" id="1.20.1050.10:FF:000030">
    <property type="entry name" value="Glutathione S-transferase S1"/>
    <property type="match status" value="1"/>
</dbReference>
<feature type="domain" description="GST C-terminal" evidence="7">
    <location>
        <begin position="82"/>
        <end position="203"/>
    </location>
</feature>
<dbReference type="GO" id="GO:0004364">
    <property type="term" value="F:glutathione transferase activity"/>
    <property type="evidence" value="ECO:0007669"/>
    <property type="project" value="UniProtKB-EC"/>
</dbReference>
<keyword evidence="3 8" id="KW-0808">Transferase</keyword>
<comment type="catalytic activity">
    <reaction evidence="5">
        <text>RX + glutathione = an S-substituted glutathione + a halide anion + H(+)</text>
        <dbReference type="Rhea" id="RHEA:16437"/>
        <dbReference type="ChEBI" id="CHEBI:15378"/>
        <dbReference type="ChEBI" id="CHEBI:16042"/>
        <dbReference type="ChEBI" id="CHEBI:17792"/>
        <dbReference type="ChEBI" id="CHEBI:57925"/>
        <dbReference type="ChEBI" id="CHEBI:90779"/>
        <dbReference type="EC" id="2.5.1.18"/>
    </reaction>
</comment>
<evidence type="ECO:0000259" key="7">
    <source>
        <dbReference type="PROSITE" id="PS50405"/>
    </source>
</evidence>
<dbReference type="InterPro" id="IPR036282">
    <property type="entry name" value="Glutathione-S-Trfase_C_sf"/>
</dbReference>
<dbReference type="InterPro" id="IPR036249">
    <property type="entry name" value="Thioredoxin-like_sf"/>
</dbReference>
<dbReference type="PANTHER" id="PTHR11571">
    <property type="entry name" value="GLUTATHIONE S-TRANSFERASE"/>
    <property type="match status" value="1"/>
</dbReference>
<dbReference type="PROSITE" id="PS50404">
    <property type="entry name" value="GST_NTER"/>
    <property type="match status" value="1"/>
</dbReference>
<dbReference type="AlphaFoldDB" id="A0A6C0WCQ6"/>
<organism evidence="8">
    <name type="scientific">Ostrinia furnacalis</name>
    <name type="common">Asian corn borer</name>
    <dbReference type="NCBI Taxonomy" id="93504"/>
    <lineage>
        <taxon>Eukaryota</taxon>
        <taxon>Metazoa</taxon>
        <taxon>Ecdysozoa</taxon>
        <taxon>Arthropoda</taxon>
        <taxon>Hexapoda</taxon>
        <taxon>Insecta</taxon>
        <taxon>Pterygota</taxon>
        <taxon>Neoptera</taxon>
        <taxon>Endopterygota</taxon>
        <taxon>Lepidoptera</taxon>
        <taxon>Glossata</taxon>
        <taxon>Ditrysia</taxon>
        <taxon>Pyraloidea</taxon>
        <taxon>Crambidae</taxon>
        <taxon>Pyraustinae</taxon>
        <taxon>Ostrinia</taxon>
    </lineage>
</organism>
<comment type="subunit">
    <text evidence="1">Homodimer.</text>
</comment>
<dbReference type="Gene3D" id="1.20.1050.10">
    <property type="match status" value="1"/>
</dbReference>
<accession>A0A6C0WCQ6</accession>
<dbReference type="InterPro" id="IPR004046">
    <property type="entry name" value="GST_C"/>
</dbReference>
<dbReference type="SFLD" id="SFLDG00363">
    <property type="entry name" value="AMPS_(cytGST):_Alpha-__Mu-__Pi"/>
    <property type="match status" value="1"/>
</dbReference>
<evidence type="ECO:0000256" key="4">
    <source>
        <dbReference type="ARBA" id="ARBA00038317"/>
    </source>
</evidence>
<evidence type="ECO:0000259" key="6">
    <source>
        <dbReference type="PROSITE" id="PS50404"/>
    </source>
</evidence>
<dbReference type="CDD" id="cd03039">
    <property type="entry name" value="GST_N_Sigma_like"/>
    <property type="match status" value="1"/>
</dbReference>
<dbReference type="PANTHER" id="PTHR11571:SF224">
    <property type="entry name" value="HEMATOPOIETIC PROSTAGLANDIN D SYNTHASE"/>
    <property type="match status" value="1"/>
</dbReference>
<feature type="domain" description="GST N-terminal" evidence="6">
    <location>
        <begin position="1"/>
        <end position="80"/>
    </location>
</feature>
<dbReference type="Pfam" id="PF02798">
    <property type="entry name" value="GST_N"/>
    <property type="match status" value="1"/>
</dbReference>
<dbReference type="InterPro" id="IPR004045">
    <property type="entry name" value="Glutathione_S-Trfase_N"/>
</dbReference>
<evidence type="ECO:0000256" key="2">
    <source>
        <dbReference type="ARBA" id="ARBA00012452"/>
    </source>
</evidence>
<dbReference type="InterPro" id="IPR040079">
    <property type="entry name" value="Glutathione_S-Trfase"/>
</dbReference>
<reference evidence="8" key="1">
    <citation type="submission" date="2019-06" db="EMBL/GenBank/DDBJ databases">
        <title>Cloning of cDNAs encoding glutathione S-transferases in the antennae of Ostrinia furnacalis.</title>
        <authorList>
            <person name="Liu S."/>
        </authorList>
    </citation>
    <scope>NUCLEOTIDE SEQUENCE</scope>
    <source>
        <strain evidence="8">HF</strain>
    </source>
</reference>
<dbReference type="InterPro" id="IPR010987">
    <property type="entry name" value="Glutathione-S-Trfase_C-like"/>
</dbReference>
<comment type="similarity">
    <text evidence="4">Belongs to the GST superfamily. Sigma family.</text>
</comment>
<dbReference type="EMBL" id="MN122330">
    <property type="protein sequence ID" value="QIC35749.1"/>
    <property type="molecule type" value="mRNA"/>
</dbReference>
<proteinExistence type="evidence at transcript level"/>
<dbReference type="GO" id="GO:0006749">
    <property type="term" value="P:glutathione metabolic process"/>
    <property type="evidence" value="ECO:0007669"/>
    <property type="project" value="TreeGrafter"/>
</dbReference>
<dbReference type="EC" id="2.5.1.18" evidence="2"/>
<dbReference type="Gene3D" id="3.40.30.10">
    <property type="entry name" value="Glutaredoxin"/>
    <property type="match status" value="1"/>
</dbReference>
<name>A0A6C0WCQ6_OSTFU</name>
<dbReference type="PROSITE" id="PS50405">
    <property type="entry name" value="GST_CTER"/>
    <property type="match status" value="1"/>
</dbReference>
<protein>
    <recommendedName>
        <fullName evidence="2">glutathione transferase</fullName>
        <ecNumber evidence="2">2.5.1.18</ecNumber>
    </recommendedName>
</protein>
<dbReference type="SUPFAM" id="SSF52833">
    <property type="entry name" value="Thioredoxin-like"/>
    <property type="match status" value="1"/>
</dbReference>
<evidence type="ECO:0000313" key="8">
    <source>
        <dbReference type="EMBL" id="QIC35749.1"/>
    </source>
</evidence>
<sequence>MAKKLHYFHLNGLGESIRYILHYAGEKFEDIRYDYSKWPIKEVKDSLPYGQLPLYEEGNKSLNQSLAIARYLASKANLLPADAWQQAVLDATVFNIYDFWSNCKKIIFEKDPEKKAAIKKEILTEIVPYYFSRFEKELKAGNGFFGGKLTWAEFIFIGIIETANLFIDATIEQDYPTVVALLKKIRSLPGVKEYIATRKPYTV</sequence>
<evidence type="ECO:0000256" key="5">
    <source>
        <dbReference type="ARBA" id="ARBA00047960"/>
    </source>
</evidence>